<sequence>MRNPPVLVEGAGDGAAVGERLVVLWQRIRTPVVVPLLWALMHACAFMSVMLFVERVYMAIVIVLVKLLRIKRYTKYKLDSMRQQMKVEESHPMVLVQIPMFNEKEVRHRPAIRLAGSSSSSSSNRVFLRDVMAV</sequence>
<keyword evidence="2" id="KW-0328">Glycosyltransferase</keyword>
<dbReference type="GO" id="GO:0051753">
    <property type="term" value="F:mannan synthase activity"/>
    <property type="evidence" value="ECO:0007669"/>
    <property type="project" value="TreeGrafter"/>
</dbReference>
<keyword evidence="6" id="KW-0333">Golgi apparatus</keyword>
<gene>
    <name evidence="9" type="ORF">B296_00007200</name>
</gene>
<evidence type="ECO:0000256" key="1">
    <source>
        <dbReference type="ARBA" id="ARBA00004394"/>
    </source>
</evidence>
<accession>A0A426ZLF4</accession>
<keyword evidence="5 8" id="KW-1133">Transmembrane helix</keyword>
<reference evidence="9 10" key="1">
    <citation type="journal article" date="2014" name="Agronomy (Basel)">
        <title>A Draft Genome Sequence for Ensete ventricosum, the Drought-Tolerant Tree Against Hunger.</title>
        <authorList>
            <person name="Harrison J."/>
            <person name="Moore K.A."/>
            <person name="Paszkiewicz K."/>
            <person name="Jones T."/>
            <person name="Grant M."/>
            <person name="Ambacheew D."/>
            <person name="Muzemil S."/>
            <person name="Studholme D.J."/>
        </authorList>
    </citation>
    <scope>NUCLEOTIDE SEQUENCE [LARGE SCALE GENOMIC DNA]</scope>
</reference>
<evidence type="ECO:0000313" key="10">
    <source>
        <dbReference type="Proteomes" id="UP000287651"/>
    </source>
</evidence>
<dbReference type="PANTHER" id="PTHR32044">
    <property type="entry name" value="GLUCOMANNAN 4-BETA-MANNOSYLTRANSFERASE 9"/>
    <property type="match status" value="1"/>
</dbReference>
<keyword evidence="3" id="KW-0808">Transferase</keyword>
<protein>
    <recommendedName>
        <fullName evidence="11">Glycosyltransferase 2-like domain-containing protein</fullName>
    </recommendedName>
</protein>
<name>A0A426ZLF4_ENSVE</name>
<evidence type="ECO:0000256" key="4">
    <source>
        <dbReference type="ARBA" id="ARBA00022692"/>
    </source>
</evidence>
<evidence type="ECO:0000256" key="5">
    <source>
        <dbReference type="ARBA" id="ARBA00022989"/>
    </source>
</evidence>
<evidence type="ECO:0008006" key="11">
    <source>
        <dbReference type="Google" id="ProtNLM"/>
    </source>
</evidence>
<keyword evidence="4 8" id="KW-0812">Transmembrane</keyword>
<evidence type="ECO:0000313" key="9">
    <source>
        <dbReference type="EMBL" id="RRT64816.1"/>
    </source>
</evidence>
<evidence type="ECO:0000256" key="2">
    <source>
        <dbReference type="ARBA" id="ARBA00022676"/>
    </source>
</evidence>
<dbReference type="EMBL" id="AMZH03006043">
    <property type="protein sequence ID" value="RRT64816.1"/>
    <property type="molecule type" value="Genomic_DNA"/>
</dbReference>
<evidence type="ECO:0000256" key="8">
    <source>
        <dbReference type="SAM" id="Phobius"/>
    </source>
</evidence>
<keyword evidence="7 8" id="KW-0472">Membrane</keyword>
<evidence type="ECO:0000256" key="7">
    <source>
        <dbReference type="ARBA" id="ARBA00023136"/>
    </source>
</evidence>
<dbReference type="AlphaFoldDB" id="A0A426ZLF4"/>
<proteinExistence type="predicted"/>
<organism evidence="9 10">
    <name type="scientific">Ensete ventricosum</name>
    <name type="common">Abyssinian banana</name>
    <name type="synonym">Musa ensete</name>
    <dbReference type="NCBI Taxonomy" id="4639"/>
    <lineage>
        <taxon>Eukaryota</taxon>
        <taxon>Viridiplantae</taxon>
        <taxon>Streptophyta</taxon>
        <taxon>Embryophyta</taxon>
        <taxon>Tracheophyta</taxon>
        <taxon>Spermatophyta</taxon>
        <taxon>Magnoliopsida</taxon>
        <taxon>Liliopsida</taxon>
        <taxon>Zingiberales</taxon>
        <taxon>Musaceae</taxon>
        <taxon>Ensete</taxon>
    </lineage>
</organism>
<evidence type="ECO:0000256" key="3">
    <source>
        <dbReference type="ARBA" id="ARBA00022679"/>
    </source>
</evidence>
<dbReference type="GO" id="GO:0000139">
    <property type="term" value="C:Golgi membrane"/>
    <property type="evidence" value="ECO:0007669"/>
    <property type="project" value="UniProtKB-SubCell"/>
</dbReference>
<feature type="transmembrane region" description="Helical" evidence="8">
    <location>
        <begin position="36"/>
        <end position="65"/>
    </location>
</feature>
<dbReference type="PANTHER" id="PTHR32044:SF64">
    <property type="entry name" value="OS09G0572500 PROTEIN"/>
    <property type="match status" value="1"/>
</dbReference>
<comment type="caution">
    <text evidence="9">The sequence shown here is derived from an EMBL/GenBank/DDBJ whole genome shotgun (WGS) entry which is preliminary data.</text>
</comment>
<evidence type="ECO:0000256" key="6">
    <source>
        <dbReference type="ARBA" id="ARBA00023034"/>
    </source>
</evidence>
<dbReference type="Proteomes" id="UP000287651">
    <property type="component" value="Unassembled WGS sequence"/>
</dbReference>
<comment type="subcellular location">
    <subcellularLocation>
        <location evidence="1">Golgi apparatus membrane</location>
    </subcellularLocation>
</comment>